<dbReference type="PANTHER" id="PTHR11164:SF0">
    <property type="entry name" value="GLUTAMATE--CYSTEINE LIGASE CATALYTIC SUBUNIT"/>
    <property type="match status" value="1"/>
</dbReference>
<evidence type="ECO:0000256" key="2">
    <source>
        <dbReference type="ARBA" id="ARBA00008100"/>
    </source>
</evidence>
<evidence type="ECO:0000256" key="5">
    <source>
        <dbReference type="ARBA" id="ARBA00022684"/>
    </source>
</evidence>
<protein>
    <recommendedName>
        <fullName evidence="3 10">Glutamate--cysteine ligase</fullName>
        <ecNumber evidence="3 10">6.3.2.2</ecNumber>
    </recommendedName>
    <alternativeName>
        <fullName evidence="9 10">Gamma-ECS</fullName>
    </alternativeName>
    <alternativeName>
        <fullName evidence="8 10">Gamma-glutamylcysteine synthetase</fullName>
    </alternativeName>
</protein>
<dbReference type="FunFam" id="3.30.590.50:FF:000002">
    <property type="entry name" value="Glutamate--cysteine ligase catalytic subunit"/>
    <property type="match status" value="1"/>
</dbReference>
<evidence type="ECO:0000256" key="6">
    <source>
        <dbReference type="ARBA" id="ARBA00022741"/>
    </source>
</evidence>
<organism evidence="11 12">
    <name type="scientific">Globodera rostochiensis</name>
    <name type="common">Golden nematode worm</name>
    <name type="synonym">Heterodera rostochiensis</name>
    <dbReference type="NCBI Taxonomy" id="31243"/>
    <lineage>
        <taxon>Eukaryota</taxon>
        <taxon>Metazoa</taxon>
        <taxon>Ecdysozoa</taxon>
        <taxon>Nematoda</taxon>
        <taxon>Chromadorea</taxon>
        <taxon>Rhabditida</taxon>
        <taxon>Tylenchina</taxon>
        <taxon>Tylenchomorpha</taxon>
        <taxon>Tylenchoidea</taxon>
        <taxon>Heteroderidae</taxon>
        <taxon>Heteroderinae</taxon>
        <taxon>Globodera</taxon>
    </lineage>
</organism>
<dbReference type="AlphaFoldDB" id="A0A914HC80"/>
<comment type="similarity">
    <text evidence="2 10">Belongs to the glutamate--cysteine ligase type 3 family.</text>
</comment>
<reference evidence="12" key="1">
    <citation type="submission" date="2022-11" db="UniProtKB">
        <authorList>
            <consortium name="WormBaseParasite"/>
        </authorList>
    </citation>
    <scope>IDENTIFICATION</scope>
</reference>
<dbReference type="GO" id="GO:0006750">
    <property type="term" value="P:glutathione biosynthetic process"/>
    <property type="evidence" value="ECO:0007669"/>
    <property type="project" value="UniProtKB-UniRule"/>
</dbReference>
<dbReference type="GO" id="GO:0005524">
    <property type="term" value="F:ATP binding"/>
    <property type="evidence" value="ECO:0007669"/>
    <property type="project" value="UniProtKB-UniRule"/>
</dbReference>
<proteinExistence type="inferred from homology"/>
<keyword evidence="7 10" id="KW-0067">ATP-binding</keyword>
<dbReference type="Proteomes" id="UP000887572">
    <property type="component" value="Unplaced"/>
</dbReference>
<evidence type="ECO:0000256" key="8">
    <source>
        <dbReference type="ARBA" id="ARBA00030585"/>
    </source>
</evidence>
<dbReference type="WBParaSite" id="Gr19_v10_g16179.t1">
    <property type="protein sequence ID" value="Gr19_v10_g16179.t1"/>
    <property type="gene ID" value="Gr19_v10_g16179"/>
</dbReference>
<evidence type="ECO:0000256" key="9">
    <source>
        <dbReference type="ARBA" id="ARBA00032122"/>
    </source>
</evidence>
<keyword evidence="11" id="KW-1185">Reference proteome</keyword>
<evidence type="ECO:0000256" key="4">
    <source>
        <dbReference type="ARBA" id="ARBA00022598"/>
    </source>
</evidence>
<dbReference type="Pfam" id="PF03074">
    <property type="entry name" value="GCS"/>
    <property type="match status" value="1"/>
</dbReference>
<dbReference type="Gene3D" id="3.30.590.50">
    <property type="match status" value="2"/>
</dbReference>
<comment type="pathway">
    <text evidence="1 10">Sulfur metabolism; glutathione biosynthesis; glutathione from L-cysteine and L-glutamate: step 1/2.</text>
</comment>
<dbReference type="SUPFAM" id="SSF55931">
    <property type="entry name" value="Glutamine synthetase/guanido kinase"/>
    <property type="match status" value="2"/>
</dbReference>
<accession>A0A914HC80</accession>
<evidence type="ECO:0000313" key="11">
    <source>
        <dbReference type="Proteomes" id="UP000887572"/>
    </source>
</evidence>
<dbReference type="GO" id="GO:0004357">
    <property type="term" value="F:glutamate-cysteine ligase activity"/>
    <property type="evidence" value="ECO:0007669"/>
    <property type="project" value="UniProtKB-UniRule"/>
</dbReference>
<keyword evidence="5 10" id="KW-0317">Glutathione biosynthesis</keyword>
<evidence type="ECO:0000313" key="12">
    <source>
        <dbReference type="WBParaSite" id="Gr19_v10_g16179.t1"/>
    </source>
</evidence>
<dbReference type="GO" id="GO:0017109">
    <property type="term" value="C:glutamate-cysteine ligase complex"/>
    <property type="evidence" value="ECO:0007669"/>
    <property type="project" value="TreeGrafter"/>
</dbReference>
<evidence type="ECO:0000256" key="10">
    <source>
        <dbReference type="RuleBase" id="RU367135"/>
    </source>
</evidence>
<keyword evidence="6 10" id="KW-0547">Nucleotide-binding</keyword>
<name>A0A914HC80_GLORO</name>
<sequence length="727" mass="83283">MGLLTLGTPLSWPKTVEHLQYIKAHGIDQFIALYHRVKGRERDQLRWGDEIEYTIVKFDDEHKKVRVSLRAKDLLDALMASEDVNRSLGEENHSLWRPEFAAYMIEGTPGTPYGGLMSCFNIVEHNMQMRYADASELLEPNESLLSISFPALGSPDFTDPPAVPRPDDPNSVGCSVFYPDEAIYSGHPHFRNLVRNIRGRRGAKVAINVPIFRDKNTPTPFTETFNDPEAAQAVLPDHIYMDHMGFGMGLCCLQMTFQAVNVMEARWLYDQLTPITPIMLALSAATPIFRSYLADIDSRWPIISASVDDRTPFERGLTTTASDGYSKFHAIPKSRYDSTDCYIYPCSALYNDISLQYDDRVKGRERDQLRWGDEIEYTIVKFDDEHKKVRVSLRAKDLLDALMASEDVNRSLGEENHSLWRPEFAAYMIEGTPGTPYGVLLFAYSHCIMLRVQQKSLDHIWNVWSSTIALEIRPSLDGTGAKLVKKNFDGCDDFYAFPRKDPPESLPGFAKIDISTLDHSVIEFLTRVQENMEGEIVLNLNVSDRSYDDIVFNEIMFLLTRRLTVIRGDVRYLVSPAFLEECADLRLIMLDVVAMFDEDADRNRQSLKETLLNWVHSPRIDMQLKFVCQRDEPFADCVEQLRERFLSDERDVNYGMIFCGTFATGFRTEVNARGEYFLSQRTNWGLMVRRGKEMGAWNDQLGIWDDQHWDFPKLNNSCAANAVRLAL</sequence>
<evidence type="ECO:0000256" key="3">
    <source>
        <dbReference type="ARBA" id="ARBA00012220"/>
    </source>
</evidence>
<dbReference type="InterPro" id="IPR014746">
    <property type="entry name" value="Gln_synth/guanido_kin_cat_dom"/>
</dbReference>
<comment type="catalytic activity">
    <reaction evidence="10">
        <text>L-cysteine + L-glutamate + ATP = gamma-L-glutamyl-L-cysteine + ADP + phosphate + H(+)</text>
        <dbReference type="Rhea" id="RHEA:13285"/>
        <dbReference type="ChEBI" id="CHEBI:15378"/>
        <dbReference type="ChEBI" id="CHEBI:29985"/>
        <dbReference type="ChEBI" id="CHEBI:30616"/>
        <dbReference type="ChEBI" id="CHEBI:35235"/>
        <dbReference type="ChEBI" id="CHEBI:43474"/>
        <dbReference type="ChEBI" id="CHEBI:58173"/>
        <dbReference type="ChEBI" id="CHEBI:456216"/>
        <dbReference type="EC" id="6.3.2.2"/>
    </reaction>
</comment>
<keyword evidence="4 10" id="KW-0436">Ligase</keyword>
<evidence type="ECO:0000256" key="7">
    <source>
        <dbReference type="ARBA" id="ARBA00022840"/>
    </source>
</evidence>
<dbReference type="PANTHER" id="PTHR11164">
    <property type="entry name" value="GLUTAMATE CYSTEINE LIGASE"/>
    <property type="match status" value="1"/>
</dbReference>
<dbReference type="EC" id="6.3.2.2" evidence="3 10"/>
<evidence type="ECO:0000256" key="1">
    <source>
        <dbReference type="ARBA" id="ARBA00005006"/>
    </source>
</evidence>
<dbReference type="InterPro" id="IPR004308">
    <property type="entry name" value="GCS"/>
</dbReference>